<dbReference type="EMBL" id="CP089983">
    <property type="protein sequence ID" value="WXB02668.1"/>
    <property type="molecule type" value="Genomic_DNA"/>
</dbReference>
<keyword evidence="8" id="KW-1185">Reference proteome</keyword>
<keyword evidence="4" id="KW-0067">ATP-binding</keyword>
<reference evidence="7" key="1">
    <citation type="submission" date="2021-12" db="EMBL/GenBank/DDBJ databases">
        <title>Discovery of the Pendulisporaceae a myxobacterial family with distinct sporulation behavior and unique specialized metabolism.</title>
        <authorList>
            <person name="Garcia R."/>
            <person name="Popoff A."/>
            <person name="Bader C.D."/>
            <person name="Loehr J."/>
            <person name="Walesch S."/>
            <person name="Walt C."/>
            <person name="Boldt J."/>
            <person name="Bunk B."/>
            <person name="Haeckl F.J.F.P.J."/>
            <person name="Gunesch A.P."/>
            <person name="Birkelbach J."/>
            <person name="Nuebel U."/>
            <person name="Pietschmann T."/>
            <person name="Bach T."/>
            <person name="Mueller R."/>
        </authorList>
    </citation>
    <scope>NUCLEOTIDE SEQUENCE</scope>
    <source>
        <strain evidence="7">MSr11367</strain>
    </source>
</reference>
<accession>A0ABZ2KY24</accession>
<dbReference type="Pfam" id="PF00069">
    <property type="entry name" value="Pkinase"/>
    <property type="match status" value="1"/>
</dbReference>
<feature type="region of interest" description="Disordered" evidence="5">
    <location>
        <begin position="398"/>
        <end position="423"/>
    </location>
</feature>
<dbReference type="RefSeq" id="WP_394832297.1">
    <property type="nucleotide sequence ID" value="NZ_CP089929.1"/>
</dbReference>
<evidence type="ECO:0000259" key="6">
    <source>
        <dbReference type="PROSITE" id="PS50011"/>
    </source>
</evidence>
<evidence type="ECO:0000256" key="1">
    <source>
        <dbReference type="ARBA" id="ARBA00022679"/>
    </source>
</evidence>
<dbReference type="Proteomes" id="UP001374803">
    <property type="component" value="Chromosome"/>
</dbReference>
<dbReference type="GO" id="GO:0016301">
    <property type="term" value="F:kinase activity"/>
    <property type="evidence" value="ECO:0007669"/>
    <property type="project" value="UniProtKB-KW"/>
</dbReference>
<dbReference type="Gene3D" id="1.10.510.10">
    <property type="entry name" value="Transferase(Phosphotransferase) domain 1"/>
    <property type="match status" value="1"/>
</dbReference>
<gene>
    <name evidence="7" type="ORF">LVJ94_37875</name>
</gene>
<dbReference type="InterPro" id="IPR008271">
    <property type="entry name" value="Ser/Thr_kinase_AS"/>
</dbReference>
<evidence type="ECO:0000256" key="3">
    <source>
        <dbReference type="ARBA" id="ARBA00022777"/>
    </source>
</evidence>
<dbReference type="PANTHER" id="PTHR43289:SF30">
    <property type="entry name" value="NON-SPECIFIC SERINE_THREONINE PROTEIN KINASE"/>
    <property type="match status" value="1"/>
</dbReference>
<dbReference type="SMART" id="SM00220">
    <property type="entry name" value="S_TKc"/>
    <property type="match status" value="1"/>
</dbReference>
<keyword evidence="2" id="KW-0547">Nucleotide-binding</keyword>
<evidence type="ECO:0000313" key="7">
    <source>
        <dbReference type="EMBL" id="WXB02668.1"/>
    </source>
</evidence>
<dbReference type="Gene3D" id="3.30.200.20">
    <property type="entry name" value="Phosphorylase Kinase, domain 1"/>
    <property type="match status" value="1"/>
</dbReference>
<dbReference type="PANTHER" id="PTHR43289">
    <property type="entry name" value="MITOGEN-ACTIVATED PROTEIN KINASE KINASE KINASE 20-RELATED"/>
    <property type="match status" value="1"/>
</dbReference>
<evidence type="ECO:0000256" key="5">
    <source>
        <dbReference type="SAM" id="MobiDB-lite"/>
    </source>
</evidence>
<organism evidence="7 8">
    <name type="scientific">Pendulispora rubella</name>
    <dbReference type="NCBI Taxonomy" id="2741070"/>
    <lineage>
        <taxon>Bacteria</taxon>
        <taxon>Pseudomonadati</taxon>
        <taxon>Myxococcota</taxon>
        <taxon>Myxococcia</taxon>
        <taxon>Myxococcales</taxon>
        <taxon>Sorangiineae</taxon>
        <taxon>Pendulisporaceae</taxon>
        <taxon>Pendulispora</taxon>
    </lineage>
</organism>
<feature type="region of interest" description="Disordered" evidence="5">
    <location>
        <begin position="343"/>
        <end position="365"/>
    </location>
</feature>
<dbReference type="PROSITE" id="PS50011">
    <property type="entry name" value="PROTEIN_KINASE_DOM"/>
    <property type="match status" value="1"/>
</dbReference>
<dbReference type="CDD" id="cd14014">
    <property type="entry name" value="STKc_PknB_like"/>
    <property type="match status" value="1"/>
</dbReference>
<dbReference type="SUPFAM" id="SSF56112">
    <property type="entry name" value="Protein kinase-like (PK-like)"/>
    <property type="match status" value="1"/>
</dbReference>
<keyword evidence="1" id="KW-0808">Transferase</keyword>
<dbReference type="PROSITE" id="PS00108">
    <property type="entry name" value="PROTEIN_KINASE_ST"/>
    <property type="match status" value="1"/>
</dbReference>
<protein>
    <submittedName>
        <fullName evidence="7">Protein kinase</fullName>
    </submittedName>
</protein>
<name>A0ABZ2KY24_9BACT</name>
<keyword evidence="3 7" id="KW-0418">Kinase</keyword>
<evidence type="ECO:0000256" key="2">
    <source>
        <dbReference type="ARBA" id="ARBA00022741"/>
    </source>
</evidence>
<evidence type="ECO:0000256" key="4">
    <source>
        <dbReference type="ARBA" id="ARBA00022840"/>
    </source>
</evidence>
<dbReference type="InterPro" id="IPR011009">
    <property type="entry name" value="Kinase-like_dom_sf"/>
</dbReference>
<sequence length="423" mass="45294">MQGISPQQREDELRSLVGQVVDERYRIIELLGAGGIGAVYEAEHLGLGRNVAIKFIDREYAQVDAVASRFTREARAVGRIRSDHIVSVHDTGSSNGRPYLVMELLRGEDLGCRLRRLGKLSIGETLDVAAQTLRGLADAHEAGIVHRDLKPDNVFLVSRGAGRSLVKIVDFGMSKMECTDHRVSFITRAGTVVGTPLYMSPEQAQAVADVDGRADLFSLGAILFECITGRPPHVGEGYERIILSICMNDAPDLRTLDASVSPEVARLVERALRRDRTRRFVSARQMLVAVTTLREYGGGAVEAAEPLGAKTLLAGGAAEPLLRALRAVEPVRDLPVHTVPIAATPSPLPSPEQVDAPSPPAAPRGRRAPVIIAGTLAVITGATITMLALPKLFSPATHDETSIDPTADAAVPSPVIVPEEPNP</sequence>
<dbReference type="InterPro" id="IPR000719">
    <property type="entry name" value="Prot_kinase_dom"/>
</dbReference>
<feature type="domain" description="Protein kinase" evidence="6">
    <location>
        <begin position="25"/>
        <end position="293"/>
    </location>
</feature>
<proteinExistence type="predicted"/>
<evidence type="ECO:0000313" key="8">
    <source>
        <dbReference type="Proteomes" id="UP001374803"/>
    </source>
</evidence>